<name>A0A150B5Q5_BACCE</name>
<feature type="transmembrane region" description="Helical" evidence="1">
    <location>
        <begin position="124"/>
        <end position="143"/>
    </location>
</feature>
<protein>
    <submittedName>
        <fullName evidence="2">Uncharacterized protein</fullName>
    </submittedName>
</protein>
<dbReference type="RefSeq" id="WP_017560509.1">
    <property type="nucleotide sequence ID" value="NZ_JARPVK010000011.1"/>
</dbReference>
<keyword evidence="1" id="KW-0812">Transmembrane</keyword>
<reference evidence="2 3" key="1">
    <citation type="submission" date="2015-12" db="EMBL/GenBank/DDBJ databases">
        <title>Bacillus cereus Group isolate.</title>
        <authorList>
            <person name="Kovac J."/>
        </authorList>
    </citation>
    <scope>NUCLEOTIDE SEQUENCE [LARGE SCALE GENOMIC DNA]</scope>
    <source>
        <strain evidence="2 3">FSL W8-0275</strain>
    </source>
</reference>
<comment type="caution">
    <text evidence="2">The sequence shown here is derived from an EMBL/GenBank/DDBJ whole genome shotgun (WGS) entry which is preliminary data.</text>
</comment>
<feature type="transmembrane region" description="Helical" evidence="1">
    <location>
        <begin position="56"/>
        <end position="76"/>
    </location>
</feature>
<evidence type="ECO:0000313" key="2">
    <source>
        <dbReference type="EMBL" id="KXX99611.1"/>
    </source>
</evidence>
<dbReference type="AlphaFoldDB" id="A0A150B5Q5"/>
<feature type="transmembrane region" description="Helical" evidence="1">
    <location>
        <begin position="88"/>
        <end position="112"/>
    </location>
</feature>
<feature type="transmembrane region" description="Helical" evidence="1">
    <location>
        <begin position="27"/>
        <end position="44"/>
    </location>
</feature>
<keyword evidence="1" id="KW-1133">Transmembrane helix</keyword>
<evidence type="ECO:0000313" key="3">
    <source>
        <dbReference type="Proteomes" id="UP000075591"/>
    </source>
</evidence>
<proteinExistence type="predicted"/>
<dbReference type="PATRIC" id="fig|1396.442.peg.4701"/>
<evidence type="ECO:0000256" key="1">
    <source>
        <dbReference type="SAM" id="Phobius"/>
    </source>
</evidence>
<keyword evidence="1" id="KW-0472">Membrane</keyword>
<organism evidence="2 3">
    <name type="scientific">Bacillus cereus</name>
    <dbReference type="NCBI Taxonomy" id="1396"/>
    <lineage>
        <taxon>Bacteria</taxon>
        <taxon>Bacillati</taxon>
        <taxon>Bacillota</taxon>
        <taxon>Bacilli</taxon>
        <taxon>Bacillales</taxon>
        <taxon>Bacillaceae</taxon>
        <taxon>Bacillus</taxon>
        <taxon>Bacillus cereus group</taxon>
    </lineage>
</organism>
<sequence>MILLLPILLLFLLIILVKISKMVSRTVAVLVDFLFLGGFAAYSLHQSVSVKIASGYAVYFWDILFFIASCVLYYIVLNYLVTNFPRLAALINYIIAWIGTFLVYATICIILIGNLPQLLNNKFFSELTNIIIISILAIITFNVRKTMFANKERNEEVY</sequence>
<gene>
    <name evidence="2" type="ORF">AT274_08235</name>
</gene>
<dbReference type="EMBL" id="LOMT01000057">
    <property type="protein sequence ID" value="KXX99611.1"/>
    <property type="molecule type" value="Genomic_DNA"/>
</dbReference>
<accession>A0A150B5Q5</accession>
<dbReference type="Proteomes" id="UP000075591">
    <property type="component" value="Unassembled WGS sequence"/>
</dbReference>